<dbReference type="SUPFAM" id="SSF48452">
    <property type="entry name" value="TPR-like"/>
    <property type="match status" value="1"/>
</dbReference>
<dbReference type="NCBIfam" id="NF047558">
    <property type="entry name" value="TPR_END_plus"/>
    <property type="match status" value="1"/>
</dbReference>
<sequence>MEYRARIRAAVGWLELGLPDEALVELAPLPWRIQIRRPVLELRLAAEMAARAWNKASETARLLCLRFPTDPRFFLNAAFCLHETGDTLEACRWLLRGPKALFGEAVFHYNLACYLNVMGQHTRARGHLATAIHLDPGLREEAEQDEDLEGLEVEC</sequence>
<dbReference type="AlphaFoldDB" id="A0A975PFF6"/>
<dbReference type="InterPro" id="IPR011990">
    <property type="entry name" value="TPR-like_helical_dom_sf"/>
</dbReference>
<dbReference type="EMBL" id="CP073100">
    <property type="protein sequence ID" value="QUE51984.1"/>
    <property type="molecule type" value="Genomic_DNA"/>
</dbReference>
<protein>
    <recommendedName>
        <fullName evidence="3">Tetratricopeptide repeat protein</fullName>
    </recommendedName>
</protein>
<accession>A0A975PFF6</accession>
<evidence type="ECO:0008006" key="3">
    <source>
        <dbReference type="Google" id="ProtNLM"/>
    </source>
</evidence>
<name>A0A975PFF6_9BACT</name>
<dbReference type="Gene3D" id="1.25.40.10">
    <property type="entry name" value="Tetratricopeptide repeat domain"/>
    <property type="match status" value="1"/>
</dbReference>
<dbReference type="KEGG" id="lamb:KBB96_03630"/>
<organism evidence="1 2">
    <name type="scientific">Luteolibacter ambystomatis</name>
    <dbReference type="NCBI Taxonomy" id="2824561"/>
    <lineage>
        <taxon>Bacteria</taxon>
        <taxon>Pseudomonadati</taxon>
        <taxon>Verrucomicrobiota</taxon>
        <taxon>Verrucomicrobiia</taxon>
        <taxon>Verrucomicrobiales</taxon>
        <taxon>Verrucomicrobiaceae</taxon>
        <taxon>Luteolibacter</taxon>
    </lineage>
</organism>
<evidence type="ECO:0000313" key="2">
    <source>
        <dbReference type="Proteomes" id="UP000676169"/>
    </source>
</evidence>
<reference evidence="1" key="1">
    <citation type="submission" date="2021-04" db="EMBL/GenBank/DDBJ databases">
        <title>Luteolibacter sp. 32A isolated from the skin of an Anderson's salamander (Ambystoma andersonii).</title>
        <authorList>
            <person name="Spergser J."/>
            <person name="Busse H.-J."/>
        </authorList>
    </citation>
    <scope>NUCLEOTIDE SEQUENCE</scope>
    <source>
        <strain evidence="1">32A</strain>
    </source>
</reference>
<proteinExistence type="predicted"/>
<evidence type="ECO:0000313" key="1">
    <source>
        <dbReference type="EMBL" id="QUE51984.1"/>
    </source>
</evidence>
<gene>
    <name evidence="1" type="ORF">KBB96_03630</name>
</gene>
<keyword evidence="2" id="KW-1185">Reference proteome</keyword>
<dbReference type="RefSeq" id="WP_211632382.1">
    <property type="nucleotide sequence ID" value="NZ_CP073100.1"/>
</dbReference>
<dbReference type="Proteomes" id="UP000676169">
    <property type="component" value="Chromosome"/>
</dbReference>